<feature type="transmembrane region" description="Helical" evidence="1">
    <location>
        <begin position="28"/>
        <end position="46"/>
    </location>
</feature>
<gene>
    <name evidence="2" type="ORF">LVJ81_12520</name>
</gene>
<protein>
    <recommendedName>
        <fullName evidence="4">DUF3592 domain-containing protein</fullName>
    </recommendedName>
</protein>
<reference evidence="2" key="1">
    <citation type="submission" date="2021-12" db="EMBL/GenBank/DDBJ databases">
        <authorList>
            <person name="Veyrier F.J."/>
        </authorList>
    </citation>
    <scope>NUCLEOTIDE SEQUENCE</scope>
    <source>
        <strain evidence="2">SAG 1488-6</strain>
    </source>
</reference>
<accession>A0ABY4E9H8</accession>
<keyword evidence="1" id="KW-1133">Transmembrane helix</keyword>
<reference evidence="2" key="2">
    <citation type="journal article" date="2022" name="Res Sq">
        <title>Evolution of multicellular longitudinally dividing oral cavity symbionts (Neisseriaceae).</title>
        <authorList>
            <person name="Nyongesa S."/>
            <person name="Weber P."/>
            <person name="Bernet E."/>
            <person name="Pullido F."/>
            <person name="Nieckarz M."/>
            <person name="Delaby M."/>
            <person name="Nieves C."/>
            <person name="Viehboeck T."/>
            <person name="Krause N."/>
            <person name="Rivera-Millot A."/>
            <person name="Nakamura A."/>
            <person name="Vischer N."/>
            <person name="VanNieuwenhze M."/>
            <person name="Brun Y."/>
            <person name="Cava F."/>
            <person name="Bulgheresi S."/>
            <person name="Veyrier F."/>
        </authorList>
    </citation>
    <scope>NUCLEOTIDE SEQUENCE</scope>
    <source>
        <strain evidence="2">SAG 1488-6</strain>
    </source>
</reference>
<organism evidence="2 3">
    <name type="scientific">Vitreoscilla stercoraria</name>
    <dbReference type="NCBI Taxonomy" id="61"/>
    <lineage>
        <taxon>Bacteria</taxon>
        <taxon>Pseudomonadati</taxon>
        <taxon>Pseudomonadota</taxon>
        <taxon>Betaproteobacteria</taxon>
        <taxon>Neisseriales</taxon>
        <taxon>Neisseriaceae</taxon>
        <taxon>Vitreoscilla</taxon>
    </lineage>
</organism>
<evidence type="ECO:0000313" key="3">
    <source>
        <dbReference type="Proteomes" id="UP000832034"/>
    </source>
</evidence>
<name>A0ABY4E9H8_VITST</name>
<dbReference type="EMBL" id="CP091512">
    <property type="protein sequence ID" value="UOO92408.1"/>
    <property type="molecule type" value="Genomic_DNA"/>
</dbReference>
<keyword evidence="3" id="KW-1185">Reference proteome</keyword>
<dbReference type="Proteomes" id="UP000832034">
    <property type="component" value="Chromosome"/>
</dbReference>
<evidence type="ECO:0000313" key="2">
    <source>
        <dbReference type="EMBL" id="UOO92408.1"/>
    </source>
</evidence>
<keyword evidence="1" id="KW-0812">Transmembrane</keyword>
<evidence type="ECO:0008006" key="4">
    <source>
        <dbReference type="Google" id="ProtNLM"/>
    </source>
</evidence>
<dbReference type="RefSeq" id="WP_051083019.1">
    <property type="nucleotide sequence ID" value="NZ_CP091512.1"/>
</dbReference>
<evidence type="ECO:0000256" key="1">
    <source>
        <dbReference type="SAM" id="Phobius"/>
    </source>
</evidence>
<proteinExistence type="predicted"/>
<keyword evidence="1" id="KW-0472">Membrane</keyword>
<sequence>MLVVLIIAVLLLFGCVLLVLIVPHPITWLMALVLGLLIGLILLPKYQAQKQALEKGVTVMAQVQSIRQWQRKEGDGNYKTQYEVTAHWLHPNSGKLHVFVSNPLVKKPVVAVGDEVAVLVVWERSEYYQMDEAYLQ</sequence>